<evidence type="ECO:0000259" key="3">
    <source>
        <dbReference type="Pfam" id="PF16525"/>
    </source>
</evidence>
<dbReference type="NCBIfam" id="TIGR04529">
    <property type="entry name" value="MTB_hemophore"/>
    <property type="match status" value="1"/>
</dbReference>
<evidence type="ECO:0000313" key="5">
    <source>
        <dbReference type="Proteomes" id="UP000465304"/>
    </source>
</evidence>
<evidence type="ECO:0000256" key="1">
    <source>
        <dbReference type="SAM" id="MobiDB-lite"/>
    </source>
</evidence>
<dbReference type="GO" id="GO:0015886">
    <property type="term" value="P:heme transport"/>
    <property type="evidence" value="ECO:0007669"/>
    <property type="project" value="InterPro"/>
</dbReference>
<dbReference type="RefSeq" id="WP_163887680.1">
    <property type="nucleotide sequence ID" value="NZ_BLLB01000002.1"/>
</dbReference>
<feature type="compositionally biased region" description="Low complexity" evidence="1">
    <location>
        <begin position="140"/>
        <end position="152"/>
    </location>
</feature>
<evidence type="ECO:0000313" key="4">
    <source>
        <dbReference type="EMBL" id="GFH00784.1"/>
    </source>
</evidence>
<dbReference type="GO" id="GO:0020037">
    <property type="term" value="F:heme binding"/>
    <property type="evidence" value="ECO:0007669"/>
    <property type="project" value="InterPro"/>
</dbReference>
<dbReference type="Pfam" id="PF16525">
    <property type="entry name" value="MHB"/>
    <property type="match status" value="1"/>
</dbReference>
<dbReference type="InterPro" id="IPR038378">
    <property type="entry name" value="MHB_sf"/>
</dbReference>
<evidence type="ECO:0000256" key="2">
    <source>
        <dbReference type="SAM" id="SignalP"/>
    </source>
</evidence>
<dbReference type="Gene3D" id="1.20.20.20">
    <property type="entry name" value="Haemophore, haem-binding domain"/>
    <property type="match status" value="1"/>
</dbReference>
<comment type="caution">
    <text evidence="4">The sequence shown here is derived from an EMBL/GenBank/DDBJ whole genome shotgun (WGS) entry which is preliminary data.</text>
</comment>
<sequence>MNSSTEITARTVRSRVRTGFAVVAAAGAGIAVLAGPATPAALAAPDPCTASEVAKTVAMVATHTGNYLEANPEANEALTTISQQQGGPQSVVALKAYFDANPKVAGDMQRLQQPLVSLSGRCDLPITVPQVLGLMQAAQQPGAAPSGSLPAAQNVGVDGVQSVQGPATR</sequence>
<proteinExistence type="predicted"/>
<reference evidence="4 5" key="1">
    <citation type="journal article" date="2019" name="Emerg. Microbes Infect.">
        <title>Comprehensive subspecies identification of 175 nontuberculous mycobacteria species based on 7547 genomic profiles.</title>
        <authorList>
            <person name="Matsumoto Y."/>
            <person name="Kinjo T."/>
            <person name="Motooka D."/>
            <person name="Nabeya D."/>
            <person name="Jung N."/>
            <person name="Uechi K."/>
            <person name="Horii T."/>
            <person name="Iida T."/>
            <person name="Fujita J."/>
            <person name="Nakamura S."/>
        </authorList>
    </citation>
    <scope>NUCLEOTIDE SEQUENCE [LARGE SCALE GENOMIC DNA]</scope>
    <source>
        <strain evidence="4 5">JCM 30996</strain>
    </source>
</reference>
<feature type="chain" id="PRO_5029785024" description="Haemophore haem-binding domain-containing protein" evidence="2">
    <location>
        <begin position="44"/>
        <end position="169"/>
    </location>
</feature>
<keyword evidence="2" id="KW-0732">Signal</keyword>
<dbReference type="NCBIfam" id="TIGR04530">
    <property type="entry name" value="hemophoreRv0203"/>
    <property type="match status" value="1"/>
</dbReference>
<feature type="domain" description="Haemophore haem-binding" evidence="3">
    <location>
        <begin position="46"/>
        <end position="123"/>
    </location>
</feature>
<keyword evidence="5" id="KW-1185">Reference proteome</keyword>
<dbReference type="InterPro" id="IPR032407">
    <property type="entry name" value="MHB"/>
</dbReference>
<feature type="region of interest" description="Disordered" evidence="1">
    <location>
        <begin position="140"/>
        <end position="169"/>
    </location>
</feature>
<dbReference type="Proteomes" id="UP000465304">
    <property type="component" value="Unassembled WGS sequence"/>
</dbReference>
<dbReference type="InterPro" id="IPR030937">
    <property type="entry name" value="Hemophore_Rv0203"/>
</dbReference>
<dbReference type="EMBL" id="BLLB01000002">
    <property type="protein sequence ID" value="GFH00784.1"/>
    <property type="molecule type" value="Genomic_DNA"/>
</dbReference>
<feature type="signal peptide" evidence="2">
    <location>
        <begin position="1"/>
        <end position="43"/>
    </location>
</feature>
<name>A0A7I9ZIJ8_9MYCO</name>
<dbReference type="AlphaFoldDB" id="A0A7I9ZIJ8"/>
<organism evidence="4 5">
    <name type="scientific">Mycolicibacterium hippocampi</name>
    <dbReference type="NCBI Taxonomy" id="659824"/>
    <lineage>
        <taxon>Bacteria</taxon>
        <taxon>Bacillati</taxon>
        <taxon>Actinomycetota</taxon>
        <taxon>Actinomycetes</taxon>
        <taxon>Mycobacteriales</taxon>
        <taxon>Mycobacteriaceae</taxon>
        <taxon>Mycolicibacterium</taxon>
    </lineage>
</organism>
<accession>A0A7I9ZIJ8</accession>
<gene>
    <name evidence="4" type="ORF">MHIP_12670</name>
</gene>
<protein>
    <recommendedName>
        <fullName evidence="3">Haemophore haem-binding domain-containing protein</fullName>
    </recommendedName>
</protein>